<keyword evidence="2" id="KW-1185">Reference proteome</keyword>
<gene>
    <name evidence="1" type="ORF">SAMN05660226_02724</name>
</gene>
<dbReference type="Proteomes" id="UP000190541">
    <property type="component" value="Unassembled WGS sequence"/>
</dbReference>
<dbReference type="EMBL" id="FUYS01000006">
    <property type="protein sequence ID" value="SKB69571.1"/>
    <property type="molecule type" value="Genomic_DNA"/>
</dbReference>
<dbReference type="STRING" id="623280.SAMN05660226_02724"/>
<protein>
    <submittedName>
        <fullName evidence="1">Uncharacterized protein</fullName>
    </submittedName>
</protein>
<organism evidence="1 2">
    <name type="scientific">Parapedobacter luteus</name>
    <dbReference type="NCBI Taxonomy" id="623280"/>
    <lineage>
        <taxon>Bacteria</taxon>
        <taxon>Pseudomonadati</taxon>
        <taxon>Bacteroidota</taxon>
        <taxon>Sphingobacteriia</taxon>
        <taxon>Sphingobacteriales</taxon>
        <taxon>Sphingobacteriaceae</taxon>
        <taxon>Parapedobacter</taxon>
    </lineage>
</organism>
<dbReference type="AlphaFoldDB" id="A0A1T5DD87"/>
<evidence type="ECO:0000313" key="1">
    <source>
        <dbReference type="EMBL" id="SKB69571.1"/>
    </source>
</evidence>
<proteinExistence type="predicted"/>
<accession>A0A1T5DD87</accession>
<reference evidence="1 2" key="1">
    <citation type="submission" date="2017-02" db="EMBL/GenBank/DDBJ databases">
        <authorList>
            <person name="Peterson S.W."/>
        </authorList>
    </citation>
    <scope>NUCLEOTIDE SEQUENCE [LARGE SCALE GENOMIC DNA]</scope>
    <source>
        <strain evidence="1 2">DSM 22899</strain>
    </source>
</reference>
<evidence type="ECO:0000313" key="2">
    <source>
        <dbReference type="Proteomes" id="UP000190541"/>
    </source>
</evidence>
<sequence>MITWETSDCLWFIMEQPHITIKGKYHQTFCFLLVYSYIVNIESDWHPNYAVYLLHRIRHQCFFMNCPSIRDKQARKLNF</sequence>
<name>A0A1T5DD87_9SPHI</name>